<dbReference type="Proteomes" id="UP001165082">
    <property type="component" value="Unassembled WGS sequence"/>
</dbReference>
<evidence type="ECO:0000313" key="3">
    <source>
        <dbReference type="Proteomes" id="UP001165082"/>
    </source>
</evidence>
<reference evidence="2" key="1">
    <citation type="submission" date="2022-07" db="EMBL/GenBank/DDBJ databases">
        <title>Genome analysis of Parmales, a sister group of diatoms, reveals the evolutionary specialization of diatoms from phago-mixotrophs to photoautotrophs.</title>
        <authorList>
            <person name="Ban H."/>
            <person name="Sato S."/>
            <person name="Yoshikawa S."/>
            <person name="Kazumasa Y."/>
            <person name="Nakamura Y."/>
            <person name="Ichinomiya M."/>
            <person name="Saitoh K."/>
            <person name="Sato N."/>
            <person name="Blanc-Mathieu R."/>
            <person name="Endo H."/>
            <person name="Kuwata A."/>
            <person name="Ogata H."/>
        </authorList>
    </citation>
    <scope>NUCLEOTIDE SEQUENCE</scope>
</reference>
<accession>A0A9W7G4F6</accession>
<dbReference type="EMBL" id="BRXZ01007727">
    <property type="protein sequence ID" value="GMI33057.1"/>
    <property type="molecule type" value="Genomic_DNA"/>
</dbReference>
<name>A0A9W7G4F6_9STRA</name>
<feature type="compositionally biased region" description="Basic residues" evidence="1">
    <location>
        <begin position="23"/>
        <end position="36"/>
    </location>
</feature>
<feature type="compositionally biased region" description="Low complexity" evidence="1">
    <location>
        <begin position="294"/>
        <end position="305"/>
    </location>
</feature>
<dbReference type="AlphaFoldDB" id="A0A9W7G4F6"/>
<proteinExistence type="predicted"/>
<feature type="compositionally biased region" description="Basic and acidic residues" evidence="1">
    <location>
        <begin position="53"/>
        <end position="72"/>
    </location>
</feature>
<gene>
    <name evidence="2" type="ORF">TrRE_jg9940</name>
</gene>
<dbReference type="OrthoDB" id="10547745at2759"/>
<evidence type="ECO:0000256" key="1">
    <source>
        <dbReference type="SAM" id="MobiDB-lite"/>
    </source>
</evidence>
<feature type="region of interest" description="Disordered" evidence="1">
    <location>
        <begin position="250"/>
        <end position="305"/>
    </location>
</feature>
<organism evidence="2 3">
    <name type="scientific">Triparma retinervis</name>
    <dbReference type="NCBI Taxonomy" id="2557542"/>
    <lineage>
        <taxon>Eukaryota</taxon>
        <taxon>Sar</taxon>
        <taxon>Stramenopiles</taxon>
        <taxon>Ochrophyta</taxon>
        <taxon>Bolidophyceae</taxon>
        <taxon>Parmales</taxon>
        <taxon>Triparmaceae</taxon>
        <taxon>Triparma</taxon>
    </lineage>
</organism>
<comment type="caution">
    <text evidence="2">The sequence shown here is derived from an EMBL/GenBank/DDBJ whole genome shotgun (WGS) entry which is preliminary data.</text>
</comment>
<protein>
    <submittedName>
        <fullName evidence="2">Uncharacterized protein</fullName>
    </submittedName>
</protein>
<sequence>MNRSKGPNFGRVNASVGNMKPRATQRGKKRKSKNQGRRAQENRTHDAGGNPENNKESSKMRATSKKDSRLTPELRGVIGDPDKDLFPGSGGGKESTSGHKARREIYDAVRFIYYTSKDHKKPNERKNSIAKVVYHHLTKVQGRRWILYPLVGGDAREKALSIIKQGLRDAMKGTSMENGKYVVTLEQLDASQRSLDQYIYDINQKEILDSVWEGESELRSPMTGGIEFSSEITPADVQVAEAAVRDSLSLKGGAGTDEPNRLATSGTSCKQPHPTGTGGHWFVPVPHHRAPQTPSASPSASPGSAPGCHFPEFSNLFSWKMSISPPSARVGPPLLHAADPSDPDDLEVMRANANRMTSSTFLPVGSSPSVVGCQTAVAGRAFEEALKTPQAGAQVFPKEVTPRCVVAGFWGEAAHRVPQVWGGGGWGRGEPLPNVG</sequence>
<evidence type="ECO:0000313" key="2">
    <source>
        <dbReference type="EMBL" id="GMI33057.1"/>
    </source>
</evidence>
<keyword evidence="3" id="KW-1185">Reference proteome</keyword>
<feature type="region of interest" description="Disordered" evidence="1">
    <location>
        <begin position="1"/>
        <end position="100"/>
    </location>
</feature>